<organism evidence="6 7">
    <name type="scientific">Rhizobium aouanii</name>
    <dbReference type="NCBI Taxonomy" id="3118145"/>
    <lineage>
        <taxon>Bacteria</taxon>
        <taxon>Pseudomonadati</taxon>
        <taxon>Pseudomonadota</taxon>
        <taxon>Alphaproteobacteria</taxon>
        <taxon>Hyphomicrobiales</taxon>
        <taxon>Rhizobiaceae</taxon>
        <taxon>Rhizobium/Agrobacterium group</taxon>
        <taxon>Rhizobium</taxon>
    </lineage>
</organism>
<name>A0ABU8CJI6_9HYPH</name>
<evidence type="ECO:0000313" key="6">
    <source>
        <dbReference type="EMBL" id="MEI1248930.1"/>
    </source>
</evidence>
<comment type="caution">
    <text evidence="6">The sequence shown here is derived from an EMBL/GenBank/DDBJ whole genome shotgun (WGS) entry which is preliminary data.</text>
</comment>
<evidence type="ECO:0000256" key="2">
    <source>
        <dbReference type="ARBA" id="ARBA00022840"/>
    </source>
</evidence>
<dbReference type="CDD" id="cd01127">
    <property type="entry name" value="TrwB_TraG_TraD_VirD4"/>
    <property type="match status" value="1"/>
</dbReference>
<evidence type="ECO:0000313" key="7">
    <source>
        <dbReference type="Proteomes" id="UP001531129"/>
    </source>
</evidence>
<dbReference type="Pfam" id="PF08870">
    <property type="entry name" value="DndE"/>
    <property type="match status" value="1"/>
</dbReference>
<dbReference type="RefSeq" id="WP_264396575.1">
    <property type="nucleotide sequence ID" value="NZ_JBAMYB010000006.1"/>
</dbReference>
<reference evidence="6 7" key="1">
    <citation type="submission" date="2024-01" db="EMBL/GenBank/DDBJ databases">
        <title>Draft genome sequences of three bacterial strains isolated from Acacia saligna represent a potential new species within the genus Rhizobium.</title>
        <authorList>
            <person name="Tambong J.T."/>
            <person name="Mnasri B."/>
        </authorList>
    </citation>
    <scope>NUCLEOTIDE SEQUENCE [LARGE SCALE GENOMIC DNA]</scope>
    <source>
        <strain evidence="6 7">1AS12I</strain>
    </source>
</reference>
<evidence type="ECO:0000259" key="5">
    <source>
        <dbReference type="PROSITE" id="PS50901"/>
    </source>
</evidence>
<comment type="function">
    <text evidence="3">Essential cell division protein that coordinates cell division and chromosome segregation. The N-terminus is involved in assembly of the cell-division machinery. The C-terminus functions as a DNA motor that moves dsDNA in an ATP-dependent manner towards the dif recombination site, which is located within the replication terminus region. Translocation stops specifically at Xer-dif sites, where FtsK interacts with the Xer recombinase, allowing activation of chromosome unlinking by recombination. FtsK orienting polar sequences (KOPS) guide the direction of DNA translocation. FtsK can remove proteins from DNA as it translocates, but translocation stops specifically at XerCD-dif site, thereby preventing removal of XerC and XerD from dif.</text>
</comment>
<evidence type="ECO:0000256" key="3">
    <source>
        <dbReference type="ARBA" id="ARBA00024784"/>
    </source>
</evidence>
<proteinExistence type="predicted"/>
<dbReference type="Proteomes" id="UP001531129">
    <property type="component" value="Unassembled WGS sequence"/>
</dbReference>
<dbReference type="InterPro" id="IPR014969">
    <property type="entry name" value="DNA_S_DndE"/>
</dbReference>
<dbReference type="PANTHER" id="PTHR22683:SF41">
    <property type="entry name" value="DNA TRANSLOCASE FTSK"/>
    <property type="match status" value="1"/>
</dbReference>
<dbReference type="Pfam" id="PF01580">
    <property type="entry name" value="FtsK_SpoIIIE"/>
    <property type="match status" value="1"/>
</dbReference>
<dbReference type="InterPro" id="IPR050206">
    <property type="entry name" value="FtsK/SpoIIIE/SftA"/>
</dbReference>
<keyword evidence="7" id="KW-1185">Reference proteome</keyword>
<dbReference type="SMART" id="SM00382">
    <property type="entry name" value="AAA"/>
    <property type="match status" value="1"/>
</dbReference>
<dbReference type="InterPro" id="IPR002543">
    <property type="entry name" value="FtsK_dom"/>
</dbReference>
<dbReference type="EMBL" id="JBAMYC010000006">
    <property type="protein sequence ID" value="MEI1248930.1"/>
    <property type="molecule type" value="Genomic_DNA"/>
</dbReference>
<dbReference type="SUPFAM" id="SSF52540">
    <property type="entry name" value="P-loop containing nucleoside triphosphate hydrolases"/>
    <property type="match status" value="1"/>
</dbReference>
<dbReference type="PANTHER" id="PTHR22683">
    <property type="entry name" value="SPORULATION PROTEIN RELATED"/>
    <property type="match status" value="1"/>
</dbReference>
<dbReference type="InterPro" id="IPR027417">
    <property type="entry name" value="P-loop_NTPase"/>
</dbReference>
<dbReference type="InterPro" id="IPR003593">
    <property type="entry name" value="AAA+_ATPase"/>
</dbReference>
<accession>A0ABU8CJI6</accession>
<feature type="domain" description="FtsK" evidence="5">
    <location>
        <begin position="267"/>
        <end position="451"/>
    </location>
</feature>
<keyword evidence="1 4" id="KW-0547">Nucleotide-binding</keyword>
<dbReference type="Gene3D" id="3.40.50.300">
    <property type="entry name" value="P-loop containing nucleotide triphosphate hydrolases"/>
    <property type="match status" value="1"/>
</dbReference>
<evidence type="ECO:0000256" key="4">
    <source>
        <dbReference type="PROSITE-ProRule" id="PRU00289"/>
    </source>
</evidence>
<gene>
    <name evidence="6" type="ORF">V8Q02_13050</name>
</gene>
<evidence type="ECO:0000256" key="1">
    <source>
        <dbReference type="ARBA" id="ARBA00022741"/>
    </source>
</evidence>
<sequence length="495" mass="54699">MVSRIHLTKDERAIIERVSQGWRQKLDQWTIARLALARSLQMTEAPSPELYPPLSGQRGGVELHPMQLIGEGRANELEDFTDLYCAMLSIYEGADLFEDEELYHAALQRHVRRGLAVLNEEWRDQSDLNRYILDEILVDRAKEADSGETSDGLGERVTRALGQIGVDAKLQSTSVGPRLTRFSYELPLLDDLDRLRRGQDKIGFALGLGDRKIDIAVGTSERTVVLDVPRPSTTWKTVNWPDIVSALDSPAASKMSLPICLGTSVLGEPLLIDLAEAPHLFIGGTTGSGKSMCLHSILLSLNHNKVLAPELLLVDPKAVEFAGYRGLPNLMGKEPVVTPDDAYRALNDLVDEMERRQTVFKELGARDISEALEKGARLKRIVAVVDELGDLFLNRREIEIPLIKLAQKSRSSGIHLVLATQRPEAATFPGLLRSNIPSRIALTVQKNAESRIILDEGGAEQLLGKGDMLVKFTGQQVVRGHGSRVLPSDISEILR</sequence>
<dbReference type="PROSITE" id="PS50901">
    <property type="entry name" value="FTSK"/>
    <property type="match status" value="1"/>
</dbReference>
<keyword evidence="2 4" id="KW-0067">ATP-binding</keyword>
<protein>
    <submittedName>
        <fullName evidence="6">FtsK/SpoIIIE domain-containing protein</fullName>
    </submittedName>
</protein>
<feature type="binding site" evidence="4">
    <location>
        <begin position="284"/>
        <end position="291"/>
    </location>
    <ligand>
        <name>ATP</name>
        <dbReference type="ChEBI" id="CHEBI:30616"/>
    </ligand>
</feature>